<comment type="subcellular location">
    <subcellularLocation>
        <location evidence="1">Cell membrane</location>
        <topology evidence="1">Multi-pass membrane protein</topology>
    </subcellularLocation>
</comment>
<evidence type="ECO:0000313" key="10">
    <source>
        <dbReference type="Proteomes" id="UP000183407"/>
    </source>
</evidence>
<keyword evidence="3" id="KW-1003">Cell membrane</keyword>
<evidence type="ECO:0000256" key="4">
    <source>
        <dbReference type="ARBA" id="ARBA00022692"/>
    </source>
</evidence>
<dbReference type="AlphaFoldDB" id="A0A1H4J974"/>
<dbReference type="GO" id="GO:0005886">
    <property type="term" value="C:plasma membrane"/>
    <property type="evidence" value="ECO:0007669"/>
    <property type="project" value="UniProtKB-SubCell"/>
</dbReference>
<feature type="transmembrane region" description="Helical" evidence="7">
    <location>
        <begin position="191"/>
        <end position="210"/>
    </location>
</feature>
<dbReference type="PANTHER" id="PTHR43045:SF1">
    <property type="entry name" value="SHIKIMATE TRANSPORTER"/>
    <property type="match status" value="1"/>
</dbReference>
<keyword evidence="2" id="KW-0813">Transport</keyword>
<evidence type="ECO:0000256" key="7">
    <source>
        <dbReference type="SAM" id="Phobius"/>
    </source>
</evidence>
<dbReference type="Proteomes" id="UP000183407">
    <property type="component" value="Unassembled WGS sequence"/>
</dbReference>
<dbReference type="PANTHER" id="PTHR43045">
    <property type="entry name" value="SHIKIMATE TRANSPORTER"/>
    <property type="match status" value="1"/>
</dbReference>
<keyword evidence="9" id="KW-0762">Sugar transport</keyword>
<feature type="transmembrane region" description="Helical" evidence="7">
    <location>
        <begin position="380"/>
        <end position="402"/>
    </location>
</feature>
<evidence type="ECO:0000259" key="8">
    <source>
        <dbReference type="PROSITE" id="PS50850"/>
    </source>
</evidence>
<evidence type="ECO:0000256" key="1">
    <source>
        <dbReference type="ARBA" id="ARBA00004651"/>
    </source>
</evidence>
<dbReference type="RefSeq" id="WP_205415336.1">
    <property type="nucleotide sequence ID" value="NZ_FNTL01000003.1"/>
</dbReference>
<feature type="domain" description="Major facilitator superfamily (MFS) profile" evidence="8">
    <location>
        <begin position="19"/>
        <end position="434"/>
    </location>
</feature>
<evidence type="ECO:0000256" key="6">
    <source>
        <dbReference type="ARBA" id="ARBA00023136"/>
    </source>
</evidence>
<dbReference type="EMBL" id="FNTL01000003">
    <property type="protein sequence ID" value="SEB42874.1"/>
    <property type="molecule type" value="Genomic_DNA"/>
</dbReference>
<accession>A0A1H4J974</accession>
<keyword evidence="6 7" id="KW-0472">Membrane</keyword>
<proteinExistence type="predicted"/>
<feature type="transmembrane region" description="Helical" evidence="7">
    <location>
        <begin position="56"/>
        <end position="80"/>
    </location>
</feature>
<dbReference type="PROSITE" id="PS50850">
    <property type="entry name" value="MFS"/>
    <property type="match status" value="1"/>
</dbReference>
<dbReference type="InterPro" id="IPR036259">
    <property type="entry name" value="MFS_trans_sf"/>
</dbReference>
<feature type="transmembrane region" description="Helical" evidence="7">
    <location>
        <begin position="118"/>
        <end position="145"/>
    </location>
</feature>
<sequence length="455" mass="47797">MIDLSNNHSERLTPAARRAFGAAMVGTVVEWYDYALYGAASGLIISRLFFPDSVSVVGALAAFATFAVGFVVRPIGGIVLSHVGDTVGRKPAMIISIVLMGTATVAIGMLPTAEQVGIWAPILLVFFRCVQGFGAGAELAGAFTLVAEYAPAQRRGFFTGMLNATPAAGITLATMSFLLVSGMSDDVLLGWAWRIPFIGSAILFVLALYIRRRLEETPAYVEAVVKRENGSAENRTPLSELVRCSPRQLIAALLACNGLYVYVYLLNTFSLSYLTTYTSLSRTQALAAVSIAGLFMLIGSPIGGLAVDRFGAPKVLAFGGLSGIAFAYPMMLALQSGRFVLVVGAMAIANLIIIGACGGSQGSFLANLFPTRYRFSGIAVGREVSGAIVAGTVPMVATALIVVADGEVWLTSIYIAVISLLSVLAVLVARGGGKFTHVNNELSNESGDAPDRALR</sequence>
<feature type="transmembrane region" description="Helical" evidence="7">
    <location>
        <begin position="408"/>
        <end position="429"/>
    </location>
</feature>
<keyword evidence="4 7" id="KW-0812">Transmembrane</keyword>
<feature type="transmembrane region" description="Helical" evidence="7">
    <location>
        <begin position="285"/>
        <end position="308"/>
    </location>
</feature>
<dbReference type="SUPFAM" id="SSF103473">
    <property type="entry name" value="MFS general substrate transporter"/>
    <property type="match status" value="1"/>
</dbReference>
<dbReference type="Pfam" id="PF00083">
    <property type="entry name" value="Sugar_tr"/>
    <property type="match status" value="1"/>
</dbReference>
<feature type="transmembrane region" description="Helical" evidence="7">
    <location>
        <begin position="92"/>
        <end position="112"/>
    </location>
</feature>
<evidence type="ECO:0000256" key="5">
    <source>
        <dbReference type="ARBA" id="ARBA00022989"/>
    </source>
</evidence>
<dbReference type="Gene3D" id="1.20.1250.20">
    <property type="entry name" value="MFS general substrate transporter like domains"/>
    <property type="match status" value="2"/>
</dbReference>
<dbReference type="InterPro" id="IPR005828">
    <property type="entry name" value="MFS_sugar_transport-like"/>
</dbReference>
<evidence type="ECO:0000256" key="3">
    <source>
        <dbReference type="ARBA" id="ARBA00022475"/>
    </source>
</evidence>
<dbReference type="InterPro" id="IPR005829">
    <property type="entry name" value="Sugar_transporter_CS"/>
</dbReference>
<feature type="transmembrane region" description="Helical" evidence="7">
    <location>
        <begin position="339"/>
        <end position="359"/>
    </location>
</feature>
<dbReference type="PROSITE" id="PS00217">
    <property type="entry name" value="SUGAR_TRANSPORT_2"/>
    <property type="match status" value="1"/>
</dbReference>
<reference evidence="10" key="1">
    <citation type="submission" date="2016-10" db="EMBL/GenBank/DDBJ databases">
        <authorList>
            <person name="Varghese N."/>
        </authorList>
    </citation>
    <scope>NUCLEOTIDE SEQUENCE [LARGE SCALE GENOMIC DNA]</scope>
    <source>
        <strain evidence="10">DSM 44719</strain>
    </source>
</reference>
<organism evidence="9 10">
    <name type="scientific">Rhodococcus jostii</name>
    <dbReference type="NCBI Taxonomy" id="132919"/>
    <lineage>
        <taxon>Bacteria</taxon>
        <taxon>Bacillati</taxon>
        <taxon>Actinomycetota</taxon>
        <taxon>Actinomycetes</taxon>
        <taxon>Mycobacteriales</taxon>
        <taxon>Nocardiaceae</taxon>
        <taxon>Rhodococcus</taxon>
    </lineage>
</organism>
<name>A0A1H4J974_RHOJO</name>
<evidence type="ECO:0000256" key="2">
    <source>
        <dbReference type="ARBA" id="ARBA00022448"/>
    </source>
</evidence>
<dbReference type="GO" id="GO:0022857">
    <property type="term" value="F:transmembrane transporter activity"/>
    <property type="evidence" value="ECO:0007669"/>
    <property type="project" value="InterPro"/>
</dbReference>
<dbReference type="InterPro" id="IPR020846">
    <property type="entry name" value="MFS_dom"/>
</dbReference>
<gene>
    <name evidence="9" type="ORF">SAMN04490220_0728</name>
</gene>
<feature type="transmembrane region" description="Helical" evidence="7">
    <location>
        <begin position="157"/>
        <end position="179"/>
    </location>
</feature>
<protein>
    <submittedName>
        <fullName evidence="9">Sugar transporter</fullName>
    </submittedName>
</protein>
<keyword evidence="5 7" id="KW-1133">Transmembrane helix</keyword>
<feature type="transmembrane region" description="Helical" evidence="7">
    <location>
        <begin position="249"/>
        <end position="265"/>
    </location>
</feature>
<evidence type="ECO:0000313" key="9">
    <source>
        <dbReference type="EMBL" id="SEB42874.1"/>
    </source>
</evidence>
<feature type="transmembrane region" description="Helical" evidence="7">
    <location>
        <begin position="315"/>
        <end position="333"/>
    </location>
</feature>